<evidence type="ECO:0000259" key="1">
    <source>
        <dbReference type="PROSITE" id="PS50835"/>
    </source>
</evidence>
<dbReference type="InterPro" id="IPR013783">
    <property type="entry name" value="Ig-like_fold"/>
</dbReference>
<reference evidence="2 3" key="1">
    <citation type="journal article" date="2018" name="Nat. Ecol. Evol.">
        <title>Genomic signatures of mitonuclear coevolution across populations of Tigriopus californicus.</title>
        <authorList>
            <person name="Barreto F.S."/>
            <person name="Watson E.T."/>
            <person name="Lima T.G."/>
            <person name="Willett C.S."/>
            <person name="Edmands S."/>
            <person name="Li W."/>
            <person name="Burton R.S."/>
        </authorList>
    </citation>
    <scope>NUCLEOTIDE SEQUENCE [LARGE SCALE GENOMIC DNA]</scope>
    <source>
        <strain evidence="2 3">San Diego</strain>
    </source>
</reference>
<name>A0A553PGD1_TIGCA</name>
<dbReference type="SUPFAM" id="SSF48726">
    <property type="entry name" value="Immunoglobulin"/>
    <property type="match status" value="1"/>
</dbReference>
<dbReference type="OrthoDB" id="6370831at2759"/>
<evidence type="ECO:0000313" key="3">
    <source>
        <dbReference type="Proteomes" id="UP000318571"/>
    </source>
</evidence>
<keyword evidence="3" id="KW-1185">Reference proteome</keyword>
<dbReference type="InterPro" id="IPR003599">
    <property type="entry name" value="Ig_sub"/>
</dbReference>
<dbReference type="InterPro" id="IPR007110">
    <property type="entry name" value="Ig-like_dom"/>
</dbReference>
<dbReference type="EMBL" id="VCGU01000004">
    <property type="protein sequence ID" value="TRY76724.1"/>
    <property type="molecule type" value="Genomic_DNA"/>
</dbReference>
<feature type="domain" description="Ig-like" evidence="1">
    <location>
        <begin position="34"/>
        <end position="164"/>
    </location>
</feature>
<dbReference type="AlphaFoldDB" id="A0A553PGD1"/>
<sequence length="277" mass="31412">MKFPQLEICAIIAVQVICVIENSTQSSQLHHKLPKKEILSTFVQPGPNVWVGESITLECKLSHATPTATAVWHRVLLDPAGRKLRSLGLEDNLNAEMEIIIVRERTAELISHGDLLLISDPRFRLNVHRGNHTVVYRLEIESTKLEDSGDYECQMTSTEENDFSNPHKVLNQRIEVNVFQRHVPKANQVEEQTRVKQLDKILLDKKQLNPKITEKKASSMQVQQSTMAMEIGSHSIISSSTSLQAAPFVLFLVLEMMIPWISKSMLLNADEEYVLLI</sequence>
<dbReference type="Proteomes" id="UP000318571">
    <property type="component" value="Chromosome 5"/>
</dbReference>
<evidence type="ECO:0000313" key="2">
    <source>
        <dbReference type="EMBL" id="TRY76724.1"/>
    </source>
</evidence>
<protein>
    <recommendedName>
        <fullName evidence="1">Ig-like domain-containing protein</fullName>
    </recommendedName>
</protein>
<gene>
    <name evidence="2" type="ORF">TCAL_13203</name>
</gene>
<dbReference type="Gene3D" id="2.60.40.10">
    <property type="entry name" value="Immunoglobulins"/>
    <property type="match status" value="1"/>
</dbReference>
<dbReference type="PROSITE" id="PS50835">
    <property type="entry name" value="IG_LIKE"/>
    <property type="match status" value="1"/>
</dbReference>
<accession>A0A553PGD1</accession>
<dbReference type="SMART" id="SM00409">
    <property type="entry name" value="IG"/>
    <property type="match status" value="1"/>
</dbReference>
<comment type="caution">
    <text evidence="2">The sequence shown here is derived from an EMBL/GenBank/DDBJ whole genome shotgun (WGS) entry which is preliminary data.</text>
</comment>
<proteinExistence type="predicted"/>
<organism evidence="2 3">
    <name type="scientific">Tigriopus californicus</name>
    <name type="common">Marine copepod</name>
    <dbReference type="NCBI Taxonomy" id="6832"/>
    <lineage>
        <taxon>Eukaryota</taxon>
        <taxon>Metazoa</taxon>
        <taxon>Ecdysozoa</taxon>
        <taxon>Arthropoda</taxon>
        <taxon>Crustacea</taxon>
        <taxon>Multicrustacea</taxon>
        <taxon>Hexanauplia</taxon>
        <taxon>Copepoda</taxon>
        <taxon>Harpacticoida</taxon>
        <taxon>Harpacticidae</taxon>
        <taxon>Tigriopus</taxon>
    </lineage>
</organism>
<dbReference type="InterPro" id="IPR036179">
    <property type="entry name" value="Ig-like_dom_sf"/>
</dbReference>